<evidence type="ECO:0000256" key="4">
    <source>
        <dbReference type="ARBA" id="ARBA00022840"/>
    </source>
</evidence>
<dbReference type="GO" id="GO:0055087">
    <property type="term" value="C:Ski complex"/>
    <property type="evidence" value="ECO:0007669"/>
    <property type="project" value="TreeGrafter"/>
</dbReference>
<dbReference type="SUPFAM" id="SSF52540">
    <property type="entry name" value="P-loop containing nucleoside triphosphate hydrolases"/>
    <property type="match status" value="1"/>
</dbReference>
<dbReference type="Pfam" id="PF00271">
    <property type="entry name" value="Helicase_C"/>
    <property type="match status" value="1"/>
</dbReference>
<dbReference type="GO" id="GO:0070478">
    <property type="term" value="P:nuclear-transcribed mRNA catabolic process, 3'-5' exonucleolytic nonsense-mediated decay"/>
    <property type="evidence" value="ECO:0007669"/>
    <property type="project" value="TreeGrafter"/>
</dbReference>
<dbReference type="GO" id="GO:0005524">
    <property type="term" value="F:ATP binding"/>
    <property type="evidence" value="ECO:0007669"/>
    <property type="project" value="UniProtKB-KW"/>
</dbReference>
<dbReference type="InterPro" id="IPR014001">
    <property type="entry name" value="Helicase_ATP-bd"/>
</dbReference>
<dbReference type="GO" id="GO:0003676">
    <property type="term" value="F:nucleic acid binding"/>
    <property type="evidence" value="ECO:0007669"/>
    <property type="project" value="InterPro"/>
</dbReference>
<protein>
    <recommendedName>
        <fullName evidence="8">Helicase</fullName>
    </recommendedName>
</protein>
<evidence type="ECO:0000259" key="6">
    <source>
        <dbReference type="PROSITE" id="PS51194"/>
    </source>
</evidence>
<evidence type="ECO:0000256" key="2">
    <source>
        <dbReference type="ARBA" id="ARBA00022801"/>
    </source>
</evidence>
<dbReference type="Gene3D" id="3.40.50.300">
    <property type="entry name" value="P-loop containing nucleotide triphosphate hydrolases"/>
    <property type="match status" value="2"/>
</dbReference>
<evidence type="ECO:0000256" key="1">
    <source>
        <dbReference type="ARBA" id="ARBA00022741"/>
    </source>
</evidence>
<name>A0A6C0IRS2_9ZZZZ</name>
<dbReference type="InterPro" id="IPR011545">
    <property type="entry name" value="DEAD/DEAH_box_helicase_dom"/>
</dbReference>
<dbReference type="PROSITE" id="PS51194">
    <property type="entry name" value="HELICASE_CTER"/>
    <property type="match status" value="1"/>
</dbReference>
<organism evidence="7">
    <name type="scientific">viral metagenome</name>
    <dbReference type="NCBI Taxonomy" id="1070528"/>
    <lineage>
        <taxon>unclassified sequences</taxon>
        <taxon>metagenomes</taxon>
        <taxon>organismal metagenomes</taxon>
    </lineage>
</organism>
<accession>A0A6C0IRS2</accession>
<dbReference type="EMBL" id="MN740234">
    <property type="protein sequence ID" value="QHT95116.1"/>
    <property type="molecule type" value="Genomic_DNA"/>
</dbReference>
<dbReference type="Gene3D" id="1.10.3380.30">
    <property type="match status" value="1"/>
</dbReference>
<dbReference type="InterPro" id="IPR012961">
    <property type="entry name" value="Ski2/MTR4_C"/>
</dbReference>
<dbReference type="InterPro" id="IPR050699">
    <property type="entry name" value="RNA-DNA_Helicase"/>
</dbReference>
<dbReference type="InterPro" id="IPR001650">
    <property type="entry name" value="Helicase_C-like"/>
</dbReference>
<keyword evidence="1" id="KW-0547">Nucleotide-binding</keyword>
<dbReference type="PANTHER" id="PTHR12131">
    <property type="entry name" value="ATP-DEPENDENT RNA AND DNA HELICASE"/>
    <property type="match status" value="1"/>
</dbReference>
<feature type="domain" description="Helicase ATP-binding" evidence="5">
    <location>
        <begin position="39"/>
        <end position="206"/>
    </location>
</feature>
<dbReference type="GO" id="GO:0016787">
    <property type="term" value="F:hydrolase activity"/>
    <property type="evidence" value="ECO:0007669"/>
    <property type="project" value="UniProtKB-KW"/>
</dbReference>
<keyword evidence="2" id="KW-0378">Hydrolase</keyword>
<sequence length="728" mass="83993">MELTQAMFETCDGEFPRELNSELFTEFPFELSNFQKWAIYKMIEGHNTVLTAYTGSGKTVAAEAAILHYVKQGKRVIYCSPIKALTNEKCNSWKNKFPDISFGLITGDNKDNPEANVLLMTTECLQNQLLHRKDNAELLDFNMDFEKECATVIFDELHYLFSDRGDAWNDSIVKLPNNVPIIGLSATLAKPDVLCNWLSKVTDRKTSLCPNYKRIVPLEHYSLVFLNNNSNIRKFSPEEKDFIEDMIEKQALPLKIQQEYHEKNVHKLLRFKKILKKHNIYMKKEYIINEVAKYLKEKEELPAIIYVYSRAGCYKLADSIKESLFPSGSSAVHTIKKEAISILQKKLSNWQEYTNTIEFFKIIKRLEKGVAVHHSGVLQVYKEMVEILFANKKIPLLISTETFAVGLNMPVKTCVFTAFQKYSDKGFRNLTSSEYTQAAGRAGRRGIDTKGKNYHLINLFRFGKEYLNATEYGHIVDGGFISQQSKLEINSNYVLRQIYNKNDISEHIGKSYGMAGGLFDKEKERISDIKNRLSDDLFIDENLELTNKGKIAICLQEIPSIAVADFIIRQESFVEKLTPEEFVVIFSIFTNIRLSDENKVNDFKILDITDKSKVLLKKLTGTLRYWKDVEINLFNNVDHYNIQYNICEIVNKWSKCTNEKECSLVFKELRYWGIFLGDFIKAVLKINTIAKEIEKAAILLENLSLVEKMKEIPKLTLKSIMTNKSLYL</sequence>
<feature type="domain" description="Helicase C-terminal" evidence="6">
    <location>
        <begin position="290"/>
        <end position="493"/>
    </location>
</feature>
<keyword evidence="3" id="KW-0347">Helicase</keyword>
<dbReference type="AlphaFoldDB" id="A0A6C0IRS2"/>
<dbReference type="SMART" id="SM00490">
    <property type="entry name" value="HELICc"/>
    <property type="match status" value="1"/>
</dbReference>
<dbReference type="CDD" id="cd18795">
    <property type="entry name" value="SF2_C_Ski2"/>
    <property type="match status" value="1"/>
</dbReference>
<dbReference type="InterPro" id="IPR027417">
    <property type="entry name" value="P-loop_NTPase"/>
</dbReference>
<dbReference type="PANTHER" id="PTHR12131:SF1">
    <property type="entry name" value="ATP-DEPENDENT RNA HELICASE SUPV3L1, MITOCHONDRIAL-RELATED"/>
    <property type="match status" value="1"/>
</dbReference>
<evidence type="ECO:0008006" key="8">
    <source>
        <dbReference type="Google" id="ProtNLM"/>
    </source>
</evidence>
<evidence type="ECO:0000256" key="3">
    <source>
        <dbReference type="ARBA" id="ARBA00022806"/>
    </source>
</evidence>
<keyword evidence="4" id="KW-0067">ATP-binding</keyword>
<dbReference type="GO" id="GO:0004386">
    <property type="term" value="F:helicase activity"/>
    <property type="evidence" value="ECO:0007669"/>
    <property type="project" value="UniProtKB-KW"/>
</dbReference>
<evidence type="ECO:0000313" key="7">
    <source>
        <dbReference type="EMBL" id="QHT95116.1"/>
    </source>
</evidence>
<dbReference type="Pfam" id="PF08148">
    <property type="entry name" value="DSHCT"/>
    <property type="match status" value="1"/>
</dbReference>
<proteinExistence type="predicted"/>
<reference evidence="7" key="1">
    <citation type="journal article" date="2020" name="Nature">
        <title>Giant virus diversity and host interactions through global metagenomics.</title>
        <authorList>
            <person name="Schulz F."/>
            <person name="Roux S."/>
            <person name="Paez-Espino D."/>
            <person name="Jungbluth S."/>
            <person name="Walsh D.A."/>
            <person name="Denef V.J."/>
            <person name="McMahon K.D."/>
            <person name="Konstantinidis K.T."/>
            <person name="Eloe-Fadrosh E.A."/>
            <person name="Kyrpides N.C."/>
            <person name="Woyke T."/>
        </authorList>
    </citation>
    <scope>NUCLEOTIDE SEQUENCE</scope>
    <source>
        <strain evidence="7">GVMAG-M-3300024261-37</strain>
    </source>
</reference>
<evidence type="ECO:0000259" key="5">
    <source>
        <dbReference type="PROSITE" id="PS51192"/>
    </source>
</evidence>
<dbReference type="Pfam" id="PF00270">
    <property type="entry name" value="DEAD"/>
    <property type="match status" value="1"/>
</dbReference>
<dbReference type="PROSITE" id="PS51192">
    <property type="entry name" value="HELICASE_ATP_BIND_1"/>
    <property type="match status" value="1"/>
</dbReference>
<dbReference type="SMART" id="SM00487">
    <property type="entry name" value="DEXDc"/>
    <property type="match status" value="1"/>
</dbReference>